<dbReference type="SMART" id="SM00387">
    <property type="entry name" value="HATPase_c"/>
    <property type="match status" value="1"/>
</dbReference>
<dbReference type="Gene3D" id="3.30.565.10">
    <property type="entry name" value="Histidine kinase-like ATPase, C-terminal domain"/>
    <property type="match status" value="1"/>
</dbReference>
<dbReference type="InterPro" id="IPR050351">
    <property type="entry name" value="BphY/WalK/GraS-like"/>
</dbReference>
<dbReference type="InterPro" id="IPR003594">
    <property type="entry name" value="HATPase_dom"/>
</dbReference>
<dbReference type="OrthoDB" id="9811889at2"/>
<dbReference type="Pfam" id="PF00512">
    <property type="entry name" value="HisKA"/>
    <property type="match status" value="1"/>
</dbReference>
<dbReference type="Pfam" id="PF02518">
    <property type="entry name" value="HATPase_c"/>
    <property type="match status" value="1"/>
</dbReference>
<dbReference type="PRINTS" id="PR00344">
    <property type="entry name" value="BCTRLSENSOR"/>
</dbReference>
<sequence length="345" mass="39934">MNPLLKRQIDKKLKGGLNDLDLFLEAINESYVNFEDQIGLLQRAMKISSDELFEANQKLRDEAESLKEINKNLEFILNSMSLDESIASKSNSFNSSDYIKEQSIEIVKINKQREELLLSLEKQNKELNEYAHMVSHDLKAPLRSIDTLINWFIEDNQVMMNDVNTKSLNLILSNVEKMDLLIKGILDYSAIEKQNDDDRIIDLNILVDEILRTNSVQSNVDIEIKNELPKIFGNDFRFKQLFQNLIQNAIKYNDKENIEIEIGSTEDENEFSFYIKDNGIGIPEIYQNKIFDIFSKLENNDSSSGIGLSIVKKIIEFYKGKIWLESQENKGTIFYFTIARENGTT</sequence>
<dbReference type="InterPro" id="IPR036890">
    <property type="entry name" value="HATPase_C_sf"/>
</dbReference>
<name>A0A1H2YHZ5_9FLAO</name>
<dbReference type="EMBL" id="FNMV01000006">
    <property type="protein sequence ID" value="SDX04159.1"/>
    <property type="molecule type" value="Genomic_DNA"/>
</dbReference>
<evidence type="ECO:0000256" key="4">
    <source>
        <dbReference type="ARBA" id="ARBA00022679"/>
    </source>
</evidence>
<dbReference type="InterPro" id="IPR036097">
    <property type="entry name" value="HisK_dim/P_sf"/>
</dbReference>
<organism evidence="8 9">
    <name type="scientific">Flavobacterium degerlachei</name>
    <dbReference type="NCBI Taxonomy" id="229203"/>
    <lineage>
        <taxon>Bacteria</taxon>
        <taxon>Pseudomonadati</taxon>
        <taxon>Bacteroidota</taxon>
        <taxon>Flavobacteriia</taxon>
        <taxon>Flavobacteriales</taxon>
        <taxon>Flavobacteriaceae</taxon>
        <taxon>Flavobacterium</taxon>
    </lineage>
</organism>
<dbReference type="AlphaFoldDB" id="A0A1H2YHZ5"/>
<dbReference type="InterPro" id="IPR004358">
    <property type="entry name" value="Sig_transdc_His_kin-like_C"/>
</dbReference>
<dbReference type="GO" id="GO:0000155">
    <property type="term" value="F:phosphorelay sensor kinase activity"/>
    <property type="evidence" value="ECO:0007669"/>
    <property type="project" value="InterPro"/>
</dbReference>
<dbReference type="PANTHER" id="PTHR42878">
    <property type="entry name" value="TWO-COMPONENT HISTIDINE KINASE"/>
    <property type="match status" value="1"/>
</dbReference>
<dbReference type="PROSITE" id="PS50109">
    <property type="entry name" value="HIS_KIN"/>
    <property type="match status" value="1"/>
</dbReference>
<dbReference type="GO" id="GO:0000156">
    <property type="term" value="F:phosphorelay response regulator activity"/>
    <property type="evidence" value="ECO:0007669"/>
    <property type="project" value="TreeGrafter"/>
</dbReference>
<evidence type="ECO:0000256" key="2">
    <source>
        <dbReference type="ARBA" id="ARBA00012438"/>
    </source>
</evidence>
<dbReference type="SMART" id="SM00388">
    <property type="entry name" value="HisKA"/>
    <property type="match status" value="1"/>
</dbReference>
<evidence type="ECO:0000259" key="7">
    <source>
        <dbReference type="PROSITE" id="PS50109"/>
    </source>
</evidence>
<accession>A0A1H2YHZ5</accession>
<evidence type="ECO:0000313" key="9">
    <source>
        <dbReference type="Proteomes" id="UP000198569"/>
    </source>
</evidence>
<dbReference type="GO" id="GO:0007234">
    <property type="term" value="P:osmosensory signaling via phosphorelay pathway"/>
    <property type="evidence" value="ECO:0007669"/>
    <property type="project" value="TreeGrafter"/>
</dbReference>
<keyword evidence="9" id="KW-1185">Reference proteome</keyword>
<keyword evidence="5 8" id="KW-0418">Kinase</keyword>
<dbReference type="RefSeq" id="WP_091431616.1">
    <property type="nucleotide sequence ID" value="NZ_FNMV01000006.1"/>
</dbReference>
<dbReference type="SUPFAM" id="SSF47384">
    <property type="entry name" value="Homodimeric domain of signal transducing histidine kinase"/>
    <property type="match status" value="1"/>
</dbReference>
<evidence type="ECO:0000256" key="3">
    <source>
        <dbReference type="ARBA" id="ARBA00022553"/>
    </source>
</evidence>
<feature type="coiled-coil region" evidence="6">
    <location>
        <begin position="106"/>
        <end position="133"/>
    </location>
</feature>
<proteinExistence type="predicted"/>
<dbReference type="GO" id="GO:0030295">
    <property type="term" value="F:protein kinase activator activity"/>
    <property type="evidence" value="ECO:0007669"/>
    <property type="project" value="TreeGrafter"/>
</dbReference>
<dbReference type="PANTHER" id="PTHR42878:SF15">
    <property type="entry name" value="BACTERIOPHYTOCHROME"/>
    <property type="match status" value="1"/>
</dbReference>
<dbReference type="SUPFAM" id="SSF55874">
    <property type="entry name" value="ATPase domain of HSP90 chaperone/DNA topoisomerase II/histidine kinase"/>
    <property type="match status" value="1"/>
</dbReference>
<dbReference type="Gene3D" id="1.10.287.130">
    <property type="match status" value="1"/>
</dbReference>
<keyword evidence="6" id="KW-0175">Coiled coil</keyword>
<gene>
    <name evidence="8" type="ORF">SAMN05444338_106193</name>
</gene>
<dbReference type="InterPro" id="IPR003661">
    <property type="entry name" value="HisK_dim/P_dom"/>
</dbReference>
<dbReference type="CDD" id="cd00082">
    <property type="entry name" value="HisKA"/>
    <property type="match status" value="1"/>
</dbReference>
<dbReference type="EC" id="2.7.13.3" evidence="2"/>
<protein>
    <recommendedName>
        <fullName evidence="2">histidine kinase</fullName>
        <ecNumber evidence="2">2.7.13.3</ecNumber>
    </recommendedName>
</protein>
<dbReference type="STRING" id="229203.SAMN05444338_106193"/>
<feature type="coiled-coil region" evidence="6">
    <location>
        <begin position="49"/>
        <end position="76"/>
    </location>
</feature>
<reference evidence="9" key="1">
    <citation type="submission" date="2016-10" db="EMBL/GenBank/DDBJ databases">
        <authorList>
            <person name="Varghese N."/>
            <person name="Submissions S."/>
        </authorList>
    </citation>
    <scope>NUCLEOTIDE SEQUENCE [LARGE SCALE GENOMIC DNA]</scope>
    <source>
        <strain evidence="9">DSM 15718</strain>
    </source>
</reference>
<evidence type="ECO:0000256" key="6">
    <source>
        <dbReference type="SAM" id="Coils"/>
    </source>
</evidence>
<evidence type="ECO:0000313" key="8">
    <source>
        <dbReference type="EMBL" id="SDX04159.1"/>
    </source>
</evidence>
<keyword evidence="4" id="KW-0808">Transferase</keyword>
<dbReference type="Proteomes" id="UP000198569">
    <property type="component" value="Unassembled WGS sequence"/>
</dbReference>
<evidence type="ECO:0000256" key="1">
    <source>
        <dbReference type="ARBA" id="ARBA00000085"/>
    </source>
</evidence>
<keyword evidence="3" id="KW-0597">Phosphoprotein</keyword>
<dbReference type="FunFam" id="3.30.565.10:FF:000006">
    <property type="entry name" value="Sensor histidine kinase WalK"/>
    <property type="match status" value="1"/>
</dbReference>
<evidence type="ECO:0000256" key="5">
    <source>
        <dbReference type="ARBA" id="ARBA00022777"/>
    </source>
</evidence>
<comment type="catalytic activity">
    <reaction evidence="1">
        <text>ATP + protein L-histidine = ADP + protein N-phospho-L-histidine.</text>
        <dbReference type="EC" id="2.7.13.3"/>
    </reaction>
</comment>
<dbReference type="InterPro" id="IPR005467">
    <property type="entry name" value="His_kinase_dom"/>
</dbReference>
<feature type="domain" description="Histidine kinase" evidence="7">
    <location>
        <begin position="133"/>
        <end position="342"/>
    </location>
</feature>